<evidence type="ECO:0000313" key="2">
    <source>
        <dbReference type="Proteomes" id="UP001063228"/>
    </source>
</evidence>
<organism evidence="1 2">
    <name type="scientific">Pseudomonas phytophila</name>
    <dbReference type="NCBI Taxonomy" id="2867264"/>
    <lineage>
        <taxon>Bacteria</taxon>
        <taxon>Pseudomonadati</taxon>
        <taxon>Pseudomonadota</taxon>
        <taxon>Gammaproteobacteria</taxon>
        <taxon>Pseudomonadales</taxon>
        <taxon>Pseudomonadaceae</taxon>
        <taxon>Pseudomonas</taxon>
    </lineage>
</organism>
<sequence>MTSQTNARSSILPSPVVLEAQNGTIQLSTLGDSATVSVTYPSMAVGQSVGARWSGKVMYHTPIQTVIDIKTLQFLIPKGNIEADLNASGTVTYSVGSGNDPINISAPLSVKVIA</sequence>
<name>A0ABY6FIL3_9PSED</name>
<keyword evidence="2" id="KW-1185">Reference proteome</keyword>
<gene>
    <name evidence="1" type="ORF">K3169_07780</name>
</gene>
<protein>
    <submittedName>
        <fullName evidence="1">Uncharacterized protein</fullName>
    </submittedName>
</protein>
<proteinExistence type="predicted"/>
<evidence type="ECO:0000313" key="1">
    <source>
        <dbReference type="EMBL" id="UXZ97772.1"/>
    </source>
</evidence>
<dbReference type="RefSeq" id="WP_231676142.1">
    <property type="nucleotide sequence ID" value="NZ_CP081201.1"/>
</dbReference>
<accession>A0ABY6FIL3</accession>
<dbReference type="Proteomes" id="UP001063228">
    <property type="component" value="Chromosome"/>
</dbReference>
<reference evidence="1" key="1">
    <citation type="submission" date="2021-08" db="EMBL/GenBank/DDBJ databases">
        <title>Complete genome sequence of Pseudomonas phytophila.</title>
        <authorList>
            <person name="Weir B.S."/>
            <person name="Templeton M.D."/>
            <person name="Arshed S."/>
            <person name="Andersen M.T."/>
            <person name="Jayaraman J."/>
        </authorList>
    </citation>
    <scope>NUCLEOTIDE SEQUENCE</scope>
    <source>
        <strain evidence="1">ICMP 23753</strain>
    </source>
</reference>
<dbReference type="EMBL" id="CP081201">
    <property type="protein sequence ID" value="UXZ97772.1"/>
    <property type="molecule type" value="Genomic_DNA"/>
</dbReference>